<dbReference type="InterPro" id="IPR049160">
    <property type="entry name" value="PI4KB-PIK1_PIK"/>
</dbReference>
<proteinExistence type="inferred from homology"/>
<evidence type="ECO:0000313" key="11">
    <source>
        <dbReference type="EMBL" id="SSD58415.1"/>
    </source>
</evidence>
<name>A0A376B150_9ASCO</name>
<dbReference type="PROSITE" id="PS00915">
    <property type="entry name" value="PI3_4_KINASE_1"/>
    <property type="match status" value="1"/>
</dbReference>
<dbReference type="EMBL" id="UFAJ01000011">
    <property type="protein sequence ID" value="SSD58415.1"/>
    <property type="molecule type" value="Genomic_DNA"/>
</dbReference>
<dbReference type="GO" id="GO:0048015">
    <property type="term" value="P:phosphatidylinositol-mediated signaling"/>
    <property type="evidence" value="ECO:0007669"/>
    <property type="project" value="TreeGrafter"/>
</dbReference>
<evidence type="ECO:0000256" key="2">
    <source>
        <dbReference type="ARBA" id="ARBA00004123"/>
    </source>
</evidence>
<keyword evidence="5" id="KW-0808">Transferase</keyword>
<dbReference type="InterPro" id="IPR011009">
    <property type="entry name" value="Kinase-like_dom_sf"/>
</dbReference>
<organism evidence="11 12">
    <name type="scientific">Saccharomycodes ludwigii</name>
    <dbReference type="NCBI Taxonomy" id="36035"/>
    <lineage>
        <taxon>Eukaryota</taxon>
        <taxon>Fungi</taxon>
        <taxon>Dikarya</taxon>
        <taxon>Ascomycota</taxon>
        <taxon>Saccharomycotina</taxon>
        <taxon>Saccharomycetes</taxon>
        <taxon>Saccharomycodales</taxon>
        <taxon>Saccharomycodaceae</taxon>
        <taxon>Saccharomycodes</taxon>
    </lineage>
</organism>
<keyword evidence="6 11" id="KW-0418">Kinase</keyword>
<evidence type="ECO:0000256" key="6">
    <source>
        <dbReference type="ARBA" id="ARBA00022777"/>
    </source>
</evidence>
<feature type="region of interest" description="Disordered" evidence="8">
    <location>
        <begin position="329"/>
        <end position="364"/>
    </location>
</feature>
<evidence type="ECO:0000259" key="10">
    <source>
        <dbReference type="PROSITE" id="PS51545"/>
    </source>
</evidence>
<dbReference type="InterPro" id="IPR057754">
    <property type="entry name" value="PI4-kinase_beta/PIK1_cat"/>
</dbReference>
<dbReference type="GO" id="GO:0005737">
    <property type="term" value="C:cytoplasm"/>
    <property type="evidence" value="ECO:0007669"/>
    <property type="project" value="TreeGrafter"/>
</dbReference>
<evidence type="ECO:0000313" key="12">
    <source>
        <dbReference type="Proteomes" id="UP000262825"/>
    </source>
</evidence>
<comment type="subcellular location">
    <subcellularLocation>
        <location evidence="2">Nucleus</location>
    </subcellularLocation>
</comment>
<dbReference type="SUPFAM" id="SSF56112">
    <property type="entry name" value="Protein kinase-like (PK-like)"/>
    <property type="match status" value="1"/>
</dbReference>
<dbReference type="EC" id="2.7.1.67" evidence="4"/>
<dbReference type="Gene3D" id="3.30.1010.10">
    <property type="entry name" value="Phosphatidylinositol 3-kinase Catalytic Subunit, Chain A, domain 4"/>
    <property type="match status" value="1"/>
</dbReference>
<evidence type="ECO:0000256" key="3">
    <source>
        <dbReference type="ARBA" id="ARBA00006209"/>
    </source>
</evidence>
<dbReference type="FunFam" id="3.30.1010.10:FF:000021">
    <property type="entry name" value="Phosphatidylinositol 4-kinase"/>
    <property type="match status" value="1"/>
</dbReference>
<dbReference type="InterPro" id="IPR001263">
    <property type="entry name" value="PI3K_accessory_dom"/>
</dbReference>
<evidence type="ECO:0000256" key="8">
    <source>
        <dbReference type="SAM" id="MobiDB-lite"/>
    </source>
</evidence>
<dbReference type="CDD" id="cd05168">
    <property type="entry name" value="PI4Kc_III_beta"/>
    <property type="match status" value="1"/>
</dbReference>
<dbReference type="PANTHER" id="PTHR10048">
    <property type="entry name" value="PHOSPHATIDYLINOSITOL KINASE"/>
    <property type="match status" value="1"/>
</dbReference>
<dbReference type="InterPro" id="IPR036940">
    <property type="entry name" value="PI3/4_kinase_cat_sf"/>
</dbReference>
<sequence>MSTTESTKEQGSQRHGIPISASTPVLSTLVEKDGSPFDISVYKDNTKKGLNFKKNTRGQQNNQLLFKFINSSHFSLYTNIEYLIQYSDNIGIHYYLCQKLLTFPHYELQFYIPQLVQILLTIETESIALEHLILKLSNENPHFALLTFWQLQALLGDLSADPKSFGFEVARRTLNKLQHLLLDFSKNDYSDILEPKKLRENTYPAMLLSSMLGLSIGLPQLSEYAKPLIVSQGAREKSYVFTVAKNALRKLNKNLTMKNTKLNSANTKSNTTKIILQDGVVTKDDLEFKKPLVKSPLKNAASFEMVDIIGTRLFDQTISSAIKLPKRRDTMKNTKNDKLFVHRKENSNDSGTNASNTTKSGDILLSEDPRYVNSMPNLLEHNRSSTSVSTFNSADELRSTKSSQDIKSKPKLQKMPSEPPLFHNRRISSHHGANFINIDPNQISMTKKIKLLKMNYFRCETQFVIALESISQRLSKVPKDARLTALRAELALMNRDLPAEVDIPTLLPPNKKGKLHKLVKIECNEAQVLNSAEKVPFLLLIEYLRDELDFDPSTEANEELLNETPQEGSFIFDLTNIKNDKRTYDEDSTNNKTDKDTKDMSIFVDRKNSFSQMAPSPSSSVSRREIDLGDISMVHIEKQSQSEHFKHELSLVLAENVPVLSSDTRTPELHFISNIDDLNKISNGNSGGNGSNLNLNAGSLDDLATQMRISAVMLAQLDKSPYKLQDSANQIRKKIIESMQEVQDRFGFKDFESITNGAGERRLENDLKTGGLLSSKPDVSYLGEDWNAKKERIRKTSKFGHMDNWDLCSVIAKSGDDLRQEAFACQLIQAMANIWQDENVDVWVKKMKILITSPTTGLVETITNSMSVHSIKKSLTKLMIESGELNEKAGEIASLAEHFLRAYGDPKGFKYKRAQDNFASSLAAYSVICYILQIKDRHNGNIMIDNEGHMVHIDFGFMLSNSPGSVGFEAAPFKLTLEYVDILGGLDAEPFKKYVRLVKEAFKALRKHANVIVSMCEIMQKESLQPCFNAGSQTSIQLEQRFYLSMSDEECDKFVEDYLISKSLGSIYTRLYDQFQLITQGIYS</sequence>
<dbReference type="InterPro" id="IPR042236">
    <property type="entry name" value="PI3K_accessory_sf"/>
</dbReference>
<comment type="catalytic activity">
    <reaction evidence="1">
        <text>a 1,2-diacyl-sn-glycero-3-phospho-(1D-myo-inositol) + ATP = a 1,2-diacyl-sn-glycero-3-phospho-(1D-myo-inositol 4-phosphate) + ADP + H(+)</text>
        <dbReference type="Rhea" id="RHEA:19877"/>
        <dbReference type="ChEBI" id="CHEBI:15378"/>
        <dbReference type="ChEBI" id="CHEBI:30616"/>
        <dbReference type="ChEBI" id="CHEBI:57880"/>
        <dbReference type="ChEBI" id="CHEBI:58178"/>
        <dbReference type="ChEBI" id="CHEBI:456216"/>
        <dbReference type="EC" id="2.7.1.67"/>
    </reaction>
</comment>
<keyword evidence="7" id="KW-0539">Nucleus</keyword>
<feature type="region of interest" description="Disordered" evidence="8">
    <location>
        <begin position="383"/>
        <end position="420"/>
    </location>
</feature>
<dbReference type="PROSITE" id="PS51545">
    <property type="entry name" value="PIK_HELICAL"/>
    <property type="match status" value="1"/>
</dbReference>
<dbReference type="PROSITE" id="PS50290">
    <property type="entry name" value="PI3_4_KINASE_3"/>
    <property type="match status" value="1"/>
</dbReference>
<dbReference type="Proteomes" id="UP000262825">
    <property type="component" value="Unassembled WGS sequence"/>
</dbReference>
<evidence type="ECO:0000256" key="5">
    <source>
        <dbReference type="ARBA" id="ARBA00022679"/>
    </source>
</evidence>
<dbReference type="GO" id="GO:0046854">
    <property type="term" value="P:phosphatidylinositol phosphate biosynthetic process"/>
    <property type="evidence" value="ECO:0007669"/>
    <property type="project" value="InterPro"/>
</dbReference>
<dbReference type="SMART" id="SM00146">
    <property type="entry name" value="PI3Kc"/>
    <property type="match status" value="1"/>
</dbReference>
<keyword evidence="12" id="KW-1185">Reference proteome</keyword>
<dbReference type="Gene3D" id="1.10.1070.11">
    <property type="entry name" value="Phosphatidylinositol 3-/4-kinase, catalytic domain"/>
    <property type="match status" value="1"/>
</dbReference>
<dbReference type="Gene3D" id="1.25.40.70">
    <property type="entry name" value="Phosphatidylinositol 3-kinase, accessory domain (PIK)"/>
    <property type="match status" value="1"/>
</dbReference>
<reference evidence="12" key="1">
    <citation type="submission" date="2018-06" db="EMBL/GenBank/DDBJ databases">
        <authorList>
            <person name="Guldener U."/>
        </authorList>
    </citation>
    <scope>NUCLEOTIDE SEQUENCE [LARGE SCALE GENOMIC DNA]</scope>
    <source>
        <strain evidence="12">UTAD17</strain>
    </source>
</reference>
<dbReference type="InterPro" id="IPR021601">
    <property type="entry name" value="Phosphatidylino_kinase_fungi"/>
</dbReference>
<feature type="compositionally biased region" description="Polar residues" evidence="8">
    <location>
        <begin position="384"/>
        <end position="393"/>
    </location>
</feature>
<dbReference type="FunFam" id="1.10.1070.11:FF:000016">
    <property type="entry name" value="PIK1p Phosphatidylinositol 4-kinase"/>
    <property type="match status" value="1"/>
</dbReference>
<dbReference type="InterPro" id="IPR015433">
    <property type="entry name" value="PI3/4_kinase"/>
</dbReference>
<dbReference type="Gene3D" id="6.10.140.1260">
    <property type="match status" value="1"/>
</dbReference>
<feature type="domain" description="PIK helical" evidence="10">
    <location>
        <begin position="1"/>
        <end position="175"/>
    </location>
</feature>
<evidence type="ECO:0000259" key="9">
    <source>
        <dbReference type="PROSITE" id="PS50290"/>
    </source>
</evidence>
<dbReference type="PROSITE" id="PS00916">
    <property type="entry name" value="PI3_4_KINASE_2"/>
    <property type="match status" value="1"/>
</dbReference>
<gene>
    <name evidence="11" type="ORF">SCODWIG_00176</name>
</gene>
<protein>
    <recommendedName>
        <fullName evidence="4">1-phosphatidylinositol 4-kinase</fullName>
        <ecNumber evidence="4">2.7.1.67</ecNumber>
    </recommendedName>
</protein>
<dbReference type="GO" id="GO:0004430">
    <property type="term" value="F:1-phosphatidylinositol 4-kinase activity"/>
    <property type="evidence" value="ECO:0007669"/>
    <property type="project" value="UniProtKB-EC"/>
</dbReference>
<dbReference type="InterPro" id="IPR016024">
    <property type="entry name" value="ARM-type_fold"/>
</dbReference>
<dbReference type="GO" id="GO:0005634">
    <property type="term" value="C:nucleus"/>
    <property type="evidence" value="ECO:0007669"/>
    <property type="project" value="UniProtKB-SubCell"/>
</dbReference>
<dbReference type="InterPro" id="IPR018936">
    <property type="entry name" value="PI3/4_kinase_CS"/>
</dbReference>
<comment type="similarity">
    <text evidence="3">Belongs to the PI3/PI4-kinase family. Type III PI4K subfamily.</text>
</comment>
<dbReference type="VEuPathDB" id="FungiDB:SCODWIG_00176"/>
<feature type="compositionally biased region" description="Basic and acidic residues" evidence="8">
    <location>
        <begin position="329"/>
        <end position="347"/>
    </location>
</feature>
<feature type="compositionally biased region" description="Polar residues" evidence="8">
    <location>
        <begin position="348"/>
        <end position="360"/>
    </location>
</feature>
<dbReference type="Pfam" id="PF21245">
    <property type="entry name" value="PI4KB-PIK1_PIK"/>
    <property type="match status" value="1"/>
</dbReference>
<evidence type="ECO:0000256" key="1">
    <source>
        <dbReference type="ARBA" id="ARBA00001686"/>
    </source>
</evidence>
<dbReference type="Pfam" id="PF11522">
    <property type="entry name" value="Pik1"/>
    <property type="match status" value="1"/>
</dbReference>
<dbReference type="AlphaFoldDB" id="A0A376B150"/>
<feature type="compositionally biased region" description="Basic and acidic residues" evidence="8">
    <location>
        <begin position="395"/>
        <end position="408"/>
    </location>
</feature>
<dbReference type="PANTHER" id="PTHR10048:SF22">
    <property type="entry name" value="PHOSPHATIDYLINOSITOL 4-KINASE BETA"/>
    <property type="match status" value="1"/>
</dbReference>
<dbReference type="GO" id="GO:0016192">
    <property type="term" value="P:vesicle-mediated transport"/>
    <property type="evidence" value="ECO:0007669"/>
    <property type="project" value="UniProtKB-ARBA"/>
</dbReference>
<dbReference type="GO" id="GO:0016020">
    <property type="term" value="C:membrane"/>
    <property type="evidence" value="ECO:0007669"/>
    <property type="project" value="TreeGrafter"/>
</dbReference>
<accession>A0A376B150</accession>
<dbReference type="InterPro" id="IPR000403">
    <property type="entry name" value="PI3/4_kinase_cat_dom"/>
</dbReference>
<feature type="domain" description="PI3K/PI4K catalytic" evidence="9">
    <location>
        <begin position="787"/>
        <end position="1067"/>
    </location>
</feature>
<evidence type="ECO:0000256" key="4">
    <source>
        <dbReference type="ARBA" id="ARBA00012169"/>
    </source>
</evidence>
<evidence type="ECO:0000256" key="7">
    <source>
        <dbReference type="ARBA" id="ARBA00023242"/>
    </source>
</evidence>
<dbReference type="Pfam" id="PF00454">
    <property type="entry name" value="PI3_PI4_kinase"/>
    <property type="match status" value="1"/>
</dbReference>
<dbReference type="SUPFAM" id="SSF48371">
    <property type="entry name" value="ARM repeat"/>
    <property type="match status" value="1"/>
</dbReference>